<sequence length="110" mass="12306">MPQRMPLFPPPPFLLLFQHPSQAIRLSRQSRTVSNIPPHASHCRDAENALLAGLQTMLFQSMSLIKVINDYPLVANCTLNRNVCGGFQMVVQCPGRHLDGEIIFVQVVAR</sequence>
<dbReference type="Proteomes" id="UP000887013">
    <property type="component" value="Unassembled WGS sequence"/>
</dbReference>
<protein>
    <submittedName>
        <fullName evidence="1">Uncharacterized protein</fullName>
    </submittedName>
</protein>
<proteinExistence type="predicted"/>
<dbReference type="EMBL" id="BMAW01038114">
    <property type="protein sequence ID" value="GFU51069.1"/>
    <property type="molecule type" value="Genomic_DNA"/>
</dbReference>
<organism evidence="1 2">
    <name type="scientific">Nephila pilipes</name>
    <name type="common">Giant wood spider</name>
    <name type="synonym">Nephila maculata</name>
    <dbReference type="NCBI Taxonomy" id="299642"/>
    <lineage>
        <taxon>Eukaryota</taxon>
        <taxon>Metazoa</taxon>
        <taxon>Ecdysozoa</taxon>
        <taxon>Arthropoda</taxon>
        <taxon>Chelicerata</taxon>
        <taxon>Arachnida</taxon>
        <taxon>Araneae</taxon>
        <taxon>Araneomorphae</taxon>
        <taxon>Entelegynae</taxon>
        <taxon>Araneoidea</taxon>
        <taxon>Nephilidae</taxon>
        <taxon>Nephila</taxon>
    </lineage>
</organism>
<reference evidence="1" key="1">
    <citation type="submission" date="2020-08" db="EMBL/GenBank/DDBJ databases">
        <title>Multicomponent nature underlies the extraordinary mechanical properties of spider dragline silk.</title>
        <authorList>
            <person name="Kono N."/>
            <person name="Nakamura H."/>
            <person name="Mori M."/>
            <person name="Yoshida Y."/>
            <person name="Ohtoshi R."/>
            <person name="Malay A.D."/>
            <person name="Moran D.A.P."/>
            <person name="Tomita M."/>
            <person name="Numata K."/>
            <person name="Arakawa K."/>
        </authorList>
    </citation>
    <scope>NUCLEOTIDE SEQUENCE</scope>
</reference>
<evidence type="ECO:0000313" key="1">
    <source>
        <dbReference type="EMBL" id="GFU51069.1"/>
    </source>
</evidence>
<keyword evidence="2" id="KW-1185">Reference proteome</keyword>
<gene>
    <name evidence="1" type="ORF">NPIL_29211</name>
</gene>
<dbReference type="AlphaFoldDB" id="A0A8X6R2G7"/>
<comment type="caution">
    <text evidence="1">The sequence shown here is derived from an EMBL/GenBank/DDBJ whole genome shotgun (WGS) entry which is preliminary data.</text>
</comment>
<accession>A0A8X6R2G7</accession>
<name>A0A8X6R2G7_NEPPI</name>
<evidence type="ECO:0000313" key="2">
    <source>
        <dbReference type="Proteomes" id="UP000887013"/>
    </source>
</evidence>